<feature type="region of interest" description="Disordered" evidence="1">
    <location>
        <begin position="1"/>
        <end position="22"/>
    </location>
</feature>
<dbReference type="SMART" id="SM00543">
    <property type="entry name" value="MIF4G"/>
    <property type="match status" value="1"/>
</dbReference>
<dbReference type="OrthoDB" id="1924287at2759"/>
<gene>
    <name evidence="3" type="ORF">CDL12_25627</name>
</gene>
<dbReference type="PANTHER" id="PTHR18034">
    <property type="entry name" value="CELL CYCLE CONTROL PROTEIN CWF22-RELATED"/>
    <property type="match status" value="1"/>
</dbReference>
<evidence type="ECO:0000259" key="2">
    <source>
        <dbReference type="SMART" id="SM00543"/>
    </source>
</evidence>
<dbReference type="STRING" id="429701.A0A2G9G9G3"/>
<dbReference type="InterPro" id="IPR003890">
    <property type="entry name" value="MIF4G-like_typ-3"/>
</dbReference>
<dbReference type="GO" id="GO:0000398">
    <property type="term" value="P:mRNA splicing, via spliceosome"/>
    <property type="evidence" value="ECO:0007669"/>
    <property type="project" value="TreeGrafter"/>
</dbReference>
<dbReference type="PANTHER" id="PTHR18034:SF3">
    <property type="entry name" value="PRE-MRNA-SPLICING FACTOR CWC22 HOMOLOG"/>
    <property type="match status" value="1"/>
</dbReference>
<comment type="caution">
    <text evidence="3">The sequence shown here is derived from an EMBL/GenBank/DDBJ whole genome shotgun (WGS) entry which is preliminary data.</text>
</comment>
<dbReference type="AlphaFoldDB" id="A0A2G9G9G3"/>
<evidence type="ECO:0000313" key="4">
    <source>
        <dbReference type="Proteomes" id="UP000231279"/>
    </source>
</evidence>
<dbReference type="SUPFAM" id="SSF48371">
    <property type="entry name" value="ARM repeat"/>
    <property type="match status" value="1"/>
</dbReference>
<proteinExistence type="predicted"/>
<evidence type="ECO:0000256" key="1">
    <source>
        <dbReference type="SAM" id="MobiDB-lite"/>
    </source>
</evidence>
<feature type="domain" description="MIF4G" evidence="2">
    <location>
        <begin position="38"/>
        <end position="219"/>
    </location>
</feature>
<evidence type="ECO:0000313" key="3">
    <source>
        <dbReference type="EMBL" id="PIN01862.1"/>
    </source>
</evidence>
<name>A0A2G9G9G3_9LAMI</name>
<dbReference type="InterPro" id="IPR050781">
    <property type="entry name" value="CWC22_splicing_factor"/>
</dbReference>
<reference evidence="4" key="1">
    <citation type="journal article" date="2018" name="Gigascience">
        <title>Genome assembly of the Pink Ipe (Handroanthus impetiginosus, Bignoniaceae), a highly valued, ecologically keystone Neotropical timber forest tree.</title>
        <authorList>
            <person name="Silva-Junior O.B."/>
            <person name="Grattapaglia D."/>
            <person name="Novaes E."/>
            <person name="Collevatti R.G."/>
        </authorList>
    </citation>
    <scope>NUCLEOTIDE SEQUENCE [LARGE SCALE GENOMIC DNA]</scope>
    <source>
        <strain evidence="4">cv. UFG-1</strain>
    </source>
</reference>
<sequence>MASISSAVAFDDSCVSTPHPQKRREDIEHEEFEWIAMKKRITGLVKRVSISNIRFIADEILKENVISGRGLFCQAIMKSQMGFPQFSNVYAALVAIINSRFPDVGLLLVKRVVAQFKEAYEWGNKKLKRDTLKFLAHLANQTVVYEVLAVDILMLLLGNPSLDNIEVAVNFCIECGSLLQNSVPHIWKEVLGEFRRRKREVEMHVKGLIVKLFAVGRSKFKKYPSVIDELDLVEVEDQVTHVVSLLHDTDPEYSVDNFEVNTEFDDMSSQIMVPCEESEDDEASS</sequence>
<dbReference type="Pfam" id="PF02854">
    <property type="entry name" value="MIF4G"/>
    <property type="match status" value="1"/>
</dbReference>
<accession>A0A2G9G9G3</accession>
<dbReference type="GO" id="GO:0071013">
    <property type="term" value="C:catalytic step 2 spliceosome"/>
    <property type="evidence" value="ECO:0007669"/>
    <property type="project" value="TreeGrafter"/>
</dbReference>
<organism evidence="3 4">
    <name type="scientific">Handroanthus impetiginosus</name>
    <dbReference type="NCBI Taxonomy" id="429701"/>
    <lineage>
        <taxon>Eukaryota</taxon>
        <taxon>Viridiplantae</taxon>
        <taxon>Streptophyta</taxon>
        <taxon>Embryophyta</taxon>
        <taxon>Tracheophyta</taxon>
        <taxon>Spermatophyta</taxon>
        <taxon>Magnoliopsida</taxon>
        <taxon>eudicotyledons</taxon>
        <taxon>Gunneridae</taxon>
        <taxon>Pentapetalae</taxon>
        <taxon>asterids</taxon>
        <taxon>lamiids</taxon>
        <taxon>Lamiales</taxon>
        <taxon>Bignoniaceae</taxon>
        <taxon>Crescentiina</taxon>
        <taxon>Tabebuia alliance</taxon>
        <taxon>Handroanthus</taxon>
    </lineage>
</organism>
<dbReference type="Proteomes" id="UP000231279">
    <property type="component" value="Unassembled WGS sequence"/>
</dbReference>
<dbReference type="EMBL" id="NKXS01006199">
    <property type="protein sequence ID" value="PIN01862.1"/>
    <property type="molecule type" value="Genomic_DNA"/>
</dbReference>
<protein>
    <recommendedName>
        <fullName evidence="2">MIF4G domain-containing protein</fullName>
    </recommendedName>
</protein>
<keyword evidence="4" id="KW-1185">Reference proteome</keyword>
<dbReference type="Gene3D" id="1.25.40.180">
    <property type="match status" value="1"/>
</dbReference>
<dbReference type="InterPro" id="IPR016024">
    <property type="entry name" value="ARM-type_fold"/>
</dbReference>
<dbReference type="GO" id="GO:0003723">
    <property type="term" value="F:RNA binding"/>
    <property type="evidence" value="ECO:0007669"/>
    <property type="project" value="InterPro"/>
</dbReference>